<reference evidence="1 2" key="1">
    <citation type="submission" date="2020-08" db="EMBL/GenBank/DDBJ databases">
        <title>Genomic Encyclopedia of Type Strains, Phase IV (KMG-IV): sequencing the most valuable type-strain genomes for metagenomic binning, comparative biology and taxonomic classification.</title>
        <authorList>
            <person name="Goeker M."/>
        </authorList>
    </citation>
    <scope>NUCLEOTIDE SEQUENCE [LARGE SCALE GENOMIC DNA]</scope>
    <source>
        <strain evidence="1 2">DSM 43350</strain>
    </source>
</reference>
<dbReference type="RefSeq" id="WP_184563301.1">
    <property type="nucleotide sequence ID" value="NZ_BAAARS010000009.1"/>
</dbReference>
<dbReference type="EMBL" id="JACHGV010000008">
    <property type="protein sequence ID" value="MBB6079258.1"/>
    <property type="molecule type" value="Genomic_DNA"/>
</dbReference>
<evidence type="ECO:0000313" key="2">
    <source>
        <dbReference type="Proteomes" id="UP000591537"/>
    </source>
</evidence>
<gene>
    <name evidence="1" type="ORF">HNR57_005201</name>
</gene>
<organism evidence="1 2">
    <name type="scientific">Streptomyces paradoxus</name>
    <dbReference type="NCBI Taxonomy" id="66375"/>
    <lineage>
        <taxon>Bacteria</taxon>
        <taxon>Bacillati</taxon>
        <taxon>Actinomycetota</taxon>
        <taxon>Actinomycetes</taxon>
        <taxon>Kitasatosporales</taxon>
        <taxon>Streptomycetaceae</taxon>
        <taxon>Streptomyces</taxon>
    </lineage>
</organism>
<evidence type="ECO:0000313" key="1">
    <source>
        <dbReference type="EMBL" id="MBB6079258.1"/>
    </source>
</evidence>
<sequence length="105" mass="12208">MILYDLRYSARTFTDAARQSRRPQPRKVRRTVAVYSFARHQRDRSVAEWSATEERRARQRLRAQVGALLRLVNSTGDELALDAVDMVDMVDIVPARHRRGSLWLA</sequence>
<dbReference type="AlphaFoldDB" id="A0A7W9TG15"/>
<proteinExistence type="predicted"/>
<name>A0A7W9TG15_9ACTN</name>
<comment type="caution">
    <text evidence="1">The sequence shown here is derived from an EMBL/GenBank/DDBJ whole genome shotgun (WGS) entry which is preliminary data.</text>
</comment>
<accession>A0A7W9TG15</accession>
<keyword evidence="2" id="KW-1185">Reference proteome</keyword>
<dbReference type="Proteomes" id="UP000591537">
    <property type="component" value="Unassembled WGS sequence"/>
</dbReference>
<protein>
    <submittedName>
        <fullName evidence="1">Uncharacterized protein</fullName>
    </submittedName>
</protein>